<sequence length="157" mass="18099">MEAQELRLAKYFTAGISFLLLALGGSLWPFTWWDMYSTGDGYSPPTEVNRLELHVVDSSGQQHVLRPMDLYTLDNDTSNQTPGHQLVQNAIEGNAEQQAIYRPYLIQQIEFALDTKIEQVEAWRYFWQVDFDQQPPMDIHQPAQTVLIDRFAAHPTD</sequence>
<evidence type="ECO:0000313" key="2">
    <source>
        <dbReference type="EMBL" id="NEZ65182.1"/>
    </source>
</evidence>
<comment type="caution">
    <text evidence="2">The sequence shown here is derived from an EMBL/GenBank/DDBJ whole genome shotgun (WGS) entry which is preliminary data.</text>
</comment>
<accession>A0A6M0SBY3</accession>
<dbReference type="RefSeq" id="WP_163666085.1">
    <property type="nucleotide sequence ID" value="NZ_QZCE01000002.1"/>
</dbReference>
<dbReference type="AlphaFoldDB" id="A0A6M0SBY3"/>
<gene>
    <name evidence="2" type="ORF">D0962_20790</name>
</gene>
<organism evidence="2 3">
    <name type="scientific">Adonisia turfae CCMR0082</name>
    <dbReference type="NCBI Taxonomy" id="2304604"/>
    <lineage>
        <taxon>Bacteria</taxon>
        <taxon>Bacillati</taxon>
        <taxon>Cyanobacteriota</taxon>
        <taxon>Adonisia</taxon>
        <taxon>Adonisia turfae</taxon>
    </lineage>
</organism>
<keyword evidence="1" id="KW-0812">Transmembrane</keyword>
<evidence type="ECO:0000256" key="1">
    <source>
        <dbReference type="SAM" id="Phobius"/>
    </source>
</evidence>
<name>A0A6M0SBY3_9CYAN</name>
<dbReference type="Proteomes" id="UP000473574">
    <property type="component" value="Unassembled WGS sequence"/>
</dbReference>
<keyword evidence="1" id="KW-1133">Transmembrane helix</keyword>
<proteinExistence type="predicted"/>
<evidence type="ECO:0000313" key="3">
    <source>
        <dbReference type="Proteomes" id="UP000473574"/>
    </source>
</evidence>
<reference evidence="2 3" key="1">
    <citation type="journal article" date="2020" name="Microb. Ecol.">
        <title>Ecogenomics of the Marine Benthic Filamentous Cyanobacterium Adonisia.</title>
        <authorList>
            <person name="Walter J.M."/>
            <person name="Coutinho F.H."/>
            <person name="Leomil L."/>
            <person name="Hargreaves P.I."/>
            <person name="Campeao M.E."/>
            <person name="Vieira V.V."/>
            <person name="Silva B.S."/>
            <person name="Fistarol G.O."/>
            <person name="Salomon P.S."/>
            <person name="Sawabe T."/>
            <person name="Mino S."/>
            <person name="Hosokawa M."/>
            <person name="Miyashita H."/>
            <person name="Maruyama F."/>
            <person name="van Verk M.C."/>
            <person name="Dutilh B.E."/>
            <person name="Thompson C.C."/>
            <person name="Thompson F.L."/>
        </authorList>
    </citation>
    <scope>NUCLEOTIDE SEQUENCE [LARGE SCALE GENOMIC DNA]</scope>
    <source>
        <strain evidence="2 3">CCMR0082</strain>
    </source>
</reference>
<keyword evidence="1" id="KW-0472">Membrane</keyword>
<dbReference type="EMBL" id="QZCE01000002">
    <property type="protein sequence ID" value="NEZ65182.1"/>
    <property type="molecule type" value="Genomic_DNA"/>
</dbReference>
<feature type="transmembrane region" description="Helical" evidence="1">
    <location>
        <begin position="12"/>
        <end position="33"/>
    </location>
</feature>
<protein>
    <submittedName>
        <fullName evidence="2">Uncharacterized protein</fullName>
    </submittedName>
</protein>